<dbReference type="CDD" id="cd01948">
    <property type="entry name" value="EAL"/>
    <property type="match status" value="1"/>
</dbReference>
<evidence type="ECO:0000259" key="2">
    <source>
        <dbReference type="PROSITE" id="PS50883"/>
    </source>
</evidence>
<accession>A0A1S1N013</accession>
<keyword evidence="1" id="KW-1133">Transmembrane helix</keyword>
<protein>
    <submittedName>
        <fullName evidence="4">Diguanylate phosphodiesterase</fullName>
    </submittedName>
</protein>
<feature type="transmembrane region" description="Helical" evidence="1">
    <location>
        <begin position="92"/>
        <end position="117"/>
    </location>
</feature>
<organism evidence="4 5">
    <name type="scientific">Pseudoalteromonas amylolytica</name>
    <dbReference type="NCBI Taxonomy" id="1859457"/>
    <lineage>
        <taxon>Bacteria</taxon>
        <taxon>Pseudomonadati</taxon>
        <taxon>Pseudomonadota</taxon>
        <taxon>Gammaproteobacteria</taxon>
        <taxon>Alteromonadales</taxon>
        <taxon>Pseudoalteromonadaceae</taxon>
        <taxon>Pseudoalteromonas</taxon>
    </lineage>
</organism>
<sequence length="645" mass="72557">MNNTLKKLCLCILSLLVLGYVTNLLCIKVLHNLHHQTDVKLETIESKFIHPSENWGLRVFLFNLPIVSANDKDYVEISRSEGLTSLVETRSVMFHALTSTEAVGAFAILILAIALYFHRRRKSSQHDKDLGVIEQQVINLINNISSSSKGNTSAGDTQNRIATLLEHAKELLADSQQKHASLAFQDKLTLLIDRHAYLQHIEKRLKAAAENNERCGLLFIDLDGFKQVNDAFGHSFGDDILIQVAHRLKGIVKQYQLEDIEPTLALERNLSRLGGDEFSMFIPHLKHPSVCNDIAQAVLNEIERDFHLGNKLIKIGASIGIAIYPESAARPHALLQMADVAMYRAKSDGRGIFRVYSPEMGNKMRRYHYLLEELRTAICENNFHLSFQPIVHVEDCAIDYFEALVRWHHPVEGMIAPDEFIPIAEETNLILELGDWILTTACNQMYSWHKAGMKQVRISVNVSGVQLKHRDVYEWVKTTLHTTHLPAHALMLEITESTLITASQKIINQLEACREMGVTIAIDDFGTGFSSLSTLADLPIDVLKVDKHFINQAKSNEKYQQILLSISELGNQLSLRVIAEGVEDLEQFELVKSMGIRCVQGYLVSKPQSSQSVCNKVLRSGMNQMAATGTGVWLPDDTEQNQSKH</sequence>
<dbReference type="Pfam" id="PF00563">
    <property type="entry name" value="EAL"/>
    <property type="match status" value="1"/>
</dbReference>
<dbReference type="InterPro" id="IPR001633">
    <property type="entry name" value="EAL_dom"/>
</dbReference>
<dbReference type="InterPro" id="IPR000160">
    <property type="entry name" value="GGDEF_dom"/>
</dbReference>
<dbReference type="PANTHER" id="PTHR44757">
    <property type="entry name" value="DIGUANYLATE CYCLASE DGCP"/>
    <property type="match status" value="1"/>
</dbReference>
<dbReference type="SUPFAM" id="SSF141868">
    <property type="entry name" value="EAL domain-like"/>
    <property type="match status" value="1"/>
</dbReference>
<dbReference type="InterPro" id="IPR029787">
    <property type="entry name" value="Nucleotide_cyclase"/>
</dbReference>
<keyword evidence="5" id="KW-1185">Reference proteome</keyword>
<dbReference type="Proteomes" id="UP000179786">
    <property type="component" value="Unassembled WGS sequence"/>
</dbReference>
<gene>
    <name evidence="4" type="ORF">BET10_02945</name>
</gene>
<dbReference type="OrthoDB" id="9816034at2"/>
<dbReference type="AlphaFoldDB" id="A0A1S1N013"/>
<dbReference type="SUPFAM" id="SSF55073">
    <property type="entry name" value="Nucleotide cyclase"/>
    <property type="match status" value="1"/>
</dbReference>
<dbReference type="Pfam" id="PF00990">
    <property type="entry name" value="GGDEF"/>
    <property type="match status" value="1"/>
</dbReference>
<name>A0A1S1N013_9GAMM</name>
<dbReference type="PANTHER" id="PTHR44757:SF2">
    <property type="entry name" value="BIOFILM ARCHITECTURE MAINTENANCE PROTEIN MBAA"/>
    <property type="match status" value="1"/>
</dbReference>
<evidence type="ECO:0000256" key="1">
    <source>
        <dbReference type="SAM" id="Phobius"/>
    </source>
</evidence>
<dbReference type="RefSeq" id="WP_070982988.1">
    <property type="nucleotide sequence ID" value="NZ_MKJU01000005.1"/>
</dbReference>
<dbReference type="InterPro" id="IPR052155">
    <property type="entry name" value="Biofilm_reg_signaling"/>
</dbReference>
<keyword evidence="1" id="KW-0812">Transmembrane</keyword>
<dbReference type="InterPro" id="IPR035919">
    <property type="entry name" value="EAL_sf"/>
</dbReference>
<proteinExistence type="predicted"/>
<dbReference type="NCBIfam" id="TIGR00254">
    <property type="entry name" value="GGDEF"/>
    <property type="match status" value="1"/>
</dbReference>
<evidence type="ECO:0000313" key="5">
    <source>
        <dbReference type="Proteomes" id="UP000179786"/>
    </source>
</evidence>
<dbReference type="STRING" id="1859457.BET10_02945"/>
<dbReference type="SMART" id="SM00052">
    <property type="entry name" value="EAL"/>
    <property type="match status" value="1"/>
</dbReference>
<dbReference type="PROSITE" id="PS50883">
    <property type="entry name" value="EAL"/>
    <property type="match status" value="1"/>
</dbReference>
<feature type="domain" description="EAL" evidence="2">
    <location>
        <begin position="367"/>
        <end position="621"/>
    </location>
</feature>
<evidence type="ECO:0000259" key="3">
    <source>
        <dbReference type="PROSITE" id="PS50887"/>
    </source>
</evidence>
<dbReference type="CDD" id="cd01949">
    <property type="entry name" value="GGDEF"/>
    <property type="match status" value="1"/>
</dbReference>
<dbReference type="Gene3D" id="3.20.20.450">
    <property type="entry name" value="EAL domain"/>
    <property type="match status" value="1"/>
</dbReference>
<feature type="domain" description="GGDEF" evidence="3">
    <location>
        <begin position="213"/>
        <end position="358"/>
    </location>
</feature>
<dbReference type="Gene3D" id="3.30.70.270">
    <property type="match status" value="1"/>
</dbReference>
<keyword evidence="1" id="KW-0472">Membrane</keyword>
<dbReference type="InterPro" id="IPR043128">
    <property type="entry name" value="Rev_trsase/Diguanyl_cyclase"/>
</dbReference>
<reference evidence="4 5" key="1">
    <citation type="submission" date="2016-09" db="EMBL/GenBank/DDBJ databases">
        <title>Pseudoalteromonas amylolytica sp. nov., isolated from the surface seawater.</title>
        <authorList>
            <person name="Wu Y.-H."/>
            <person name="Cheng H."/>
            <person name="Jin X.-B."/>
            <person name="Wang C.-S."/>
            <person name="Xu X.-W."/>
        </authorList>
    </citation>
    <scope>NUCLEOTIDE SEQUENCE [LARGE SCALE GENOMIC DNA]</scope>
    <source>
        <strain evidence="4 5">JW1</strain>
    </source>
</reference>
<comment type="caution">
    <text evidence="4">The sequence shown here is derived from an EMBL/GenBank/DDBJ whole genome shotgun (WGS) entry which is preliminary data.</text>
</comment>
<dbReference type="SMART" id="SM00267">
    <property type="entry name" value="GGDEF"/>
    <property type="match status" value="1"/>
</dbReference>
<evidence type="ECO:0000313" key="4">
    <source>
        <dbReference type="EMBL" id="OHU92983.1"/>
    </source>
</evidence>
<dbReference type="EMBL" id="MKJU01000005">
    <property type="protein sequence ID" value="OHU92983.1"/>
    <property type="molecule type" value="Genomic_DNA"/>
</dbReference>
<dbReference type="PROSITE" id="PS50887">
    <property type="entry name" value="GGDEF"/>
    <property type="match status" value="1"/>
</dbReference>